<keyword evidence="4" id="KW-0040">ANK repeat</keyword>
<keyword evidence="7" id="KW-1185">Reference proteome</keyword>
<dbReference type="Gene3D" id="3.40.50.150">
    <property type="entry name" value="Vaccinia Virus protein VP39"/>
    <property type="match status" value="1"/>
</dbReference>
<protein>
    <recommendedName>
        <fullName evidence="5">RMT2 domain-containing protein</fullName>
    </recommendedName>
</protein>
<dbReference type="InterPro" id="IPR036770">
    <property type="entry name" value="Ankyrin_rpt-contain_sf"/>
</dbReference>
<dbReference type="AlphaFoldDB" id="A0A0C2XQF4"/>
<dbReference type="InterPro" id="IPR029063">
    <property type="entry name" value="SAM-dependent_MTases_sf"/>
</dbReference>
<dbReference type="HOGENOM" id="CLU_033831_1_0_1"/>
<reference evidence="7" key="2">
    <citation type="submission" date="2015-01" db="EMBL/GenBank/DDBJ databases">
        <title>Evolutionary Origins and Diversification of the Mycorrhizal Mutualists.</title>
        <authorList>
            <consortium name="DOE Joint Genome Institute"/>
            <consortium name="Mycorrhizal Genomics Consortium"/>
            <person name="Kohler A."/>
            <person name="Kuo A."/>
            <person name="Nagy L.G."/>
            <person name="Floudas D."/>
            <person name="Copeland A."/>
            <person name="Barry K.W."/>
            <person name="Cichocki N."/>
            <person name="Veneault-Fourrey C."/>
            <person name="LaButti K."/>
            <person name="Lindquist E.A."/>
            <person name="Lipzen A."/>
            <person name="Lundell T."/>
            <person name="Morin E."/>
            <person name="Murat C."/>
            <person name="Riley R."/>
            <person name="Ohm R."/>
            <person name="Sun H."/>
            <person name="Tunlid A."/>
            <person name="Henrissat B."/>
            <person name="Grigoriev I.V."/>
            <person name="Hibbett D.S."/>
            <person name="Martin F."/>
        </authorList>
    </citation>
    <scope>NUCLEOTIDE SEQUENCE [LARGE SCALE GENOMIC DNA]</scope>
    <source>
        <strain evidence="7">MAFF 305830</strain>
    </source>
</reference>
<proteinExistence type="predicted"/>
<evidence type="ECO:0000313" key="7">
    <source>
        <dbReference type="Proteomes" id="UP000054097"/>
    </source>
</evidence>
<dbReference type="SUPFAM" id="SSF53335">
    <property type="entry name" value="S-adenosyl-L-methionine-dependent methyltransferases"/>
    <property type="match status" value="1"/>
</dbReference>
<dbReference type="SUPFAM" id="SSF48403">
    <property type="entry name" value="Ankyrin repeat"/>
    <property type="match status" value="1"/>
</dbReference>
<accession>A0A0C2XQF4</accession>
<evidence type="ECO:0000313" key="6">
    <source>
        <dbReference type="EMBL" id="KIM31177.1"/>
    </source>
</evidence>
<dbReference type="OrthoDB" id="19014at2759"/>
<dbReference type="PANTHER" id="PTHR32379:SF1">
    <property type="entry name" value="GUANIDINOACETATE N-METHYLTRANSFERASE"/>
    <property type="match status" value="1"/>
</dbReference>
<dbReference type="InterPro" id="IPR002110">
    <property type="entry name" value="Ankyrin_rpt"/>
</dbReference>
<name>A0A0C2XQF4_SERVB</name>
<evidence type="ECO:0000259" key="5">
    <source>
        <dbReference type="PROSITE" id="PS51559"/>
    </source>
</evidence>
<sequence length="378" mass="42289">MEPDDTTLALDRSIRRAQDLLKLLSGDQPHEDPSVPLWVQEEQSEWTVLHFAAHREDDQMVARFIELGANWNLLDAQGFTAGEVALSLNNVACYESIQQAGIRSEFLLHLLDSKSGGNQEEGDDEDEEDDAGRIVLQAKDATPAGSSSAFLEARLTFTVGADGQELCLVKSGSEEIGVMMGWERPIMEASVRLLHQDNDGPDYRVLNCGFGLGIIDGLLQNWKTGPPALHVIIEPHPDVLAHMKKTGWYSRPNVRILEGKWQDFIDSEEVMGVGGFDAVYTDTFSENYQDLYSFFERVPDLLRGPDSAFSFFNGLGATNALFYDVYTNLAELHLKEMGCHVTWTDVDVHAAQRDGIWGNTRKYFALPYCRIPLVKMEI</sequence>
<dbReference type="PROSITE" id="PS50088">
    <property type="entry name" value="ANK_REPEAT"/>
    <property type="match status" value="1"/>
</dbReference>
<keyword evidence="1" id="KW-0489">Methyltransferase</keyword>
<dbReference type="STRING" id="933852.A0A0C2XQF4"/>
<dbReference type="Proteomes" id="UP000054097">
    <property type="component" value="Unassembled WGS sequence"/>
</dbReference>
<dbReference type="Gene3D" id="1.25.40.20">
    <property type="entry name" value="Ankyrin repeat-containing domain"/>
    <property type="match status" value="1"/>
</dbReference>
<feature type="repeat" description="ANK" evidence="4">
    <location>
        <begin position="44"/>
        <end position="76"/>
    </location>
</feature>
<keyword evidence="2" id="KW-0808">Transferase</keyword>
<evidence type="ECO:0000256" key="3">
    <source>
        <dbReference type="ARBA" id="ARBA00022691"/>
    </source>
</evidence>
<evidence type="ECO:0000256" key="1">
    <source>
        <dbReference type="ARBA" id="ARBA00022603"/>
    </source>
</evidence>
<dbReference type="InterPro" id="IPR026480">
    <property type="entry name" value="RMT2_dom"/>
</dbReference>
<dbReference type="InterPro" id="IPR051038">
    <property type="entry name" value="RMT2/GAMT_Mtase"/>
</dbReference>
<dbReference type="GO" id="GO:0032259">
    <property type="term" value="P:methylation"/>
    <property type="evidence" value="ECO:0007669"/>
    <property type="project" value="UniProtKB-KW"/>
</dbReference>
<keyword evidence="3" id="KW-0949">S-adenosyl-L-methionine</keyword>
<feature type="domain" description="RMT2" evidence="5">
    <location>
        <begin position="141"/>
        <end position="378"/>
    </location>
</feature>
<gene>
    <name evidence="6" type="ORF">M408DRAFT_15053</name>
</gene>
<dbReference type="EMBL" id="KN824282">
    <property type="protein sequence ID" value="KIM31177.1"/>
    <property type="molecule type" value="Genomic_DNA"/>
</dbReference>
<reference evidence="6 7" key="1">
    <citation type="submission" date="2014-04" db="EMBL/GenBank/DDBJ databases">
        <authorList>
            <consortium name="DOE Joint Genome Institute"/>
            <person name="Kuo A."/>
            <person name="Zuccaro A."/>
            <person name="Kohler A."/>
            <person name="Nagy L.G."/>
            <person name="Floudas D."/>
            <person name="Copeland A."/>
            <person name="Barry K.W."/>
            <person name="Cichocki N."/>
            <person name="Veneault-Fourrey C."/>
            <person name="LaButti K."/>
            <person name="Lindquist E.A."/>
            <person name="Lipzen A."/>
            <person name="Lundell T."/>
            <person name="Morin E."/>
            <person name="Murat C."/>
            <person name="Sun H."/>
            <person name="Tunlid A."/>
            <person name="Henrissat B."/>
            <person name="Grigoriev I.V."/>
            <person name="Hibbett D.S."/>
            <person name="Martin F."/>
            <person name="Nordberg H.P."/>
            <person name="Cantor M.N."/>
            <person name="Hua S.X."/>
        </authorList>
    </citation>
    <scope>NUCLEOTIDE SEQUENCE [LARGE SCALE GENOMIC DNA]</scope>
    <source>
        <strain evidence="6 7">MAFF 305830</strain>
    </source>
</reference>
<evidence type="ECO:0000256" key="2">
    <source>
        <dbReference type="ARBA" id="ARBA00022679"/>
    </source>
</evidence>
<evidence type="ECO:0000256" key="4">
    <source>
        <dbReference type="PROSITE-ProRule" id="PRU00023"/>
    </source>
</evidence>
<dbReference type="GO" id="GO:0005737">
    <property type="term" value="C:cytoplasm"/>
    <property type="evidence" value="ECO:0007669"/>
    <property type="project" value="TreeGrafter"/>
</dbReference>
<dbReference type="GO" id="GO:0005634">
    <property type="term" value="C:nucleus"/>
    <property type="evidence" value="ECO:0007669"/>
    <property type="project" value="TreeGrafter"/>
</dbReference>
<dbReference type="PANTHER" id="PTHR32379">
    <property type="entry name" value="GUANIDINOACETATE N-METHYLTRANSFERASE"/>
    <property type="match status" value="1"/>
</dbReference>
<organism evidence="6 7">
    <name type="scientific">Serendipita vermifera MAFF 305830</name>
    <dbReference type="NCBI Taxonomy" id="933852"/>
    <lineage>
        <taxon>Eukaryota</taxon>
        <taxon>Fungi</taxon>
        <taxon>Dikarya</taxon>
        <taxon>Basidiomycota</taxon>
        <taxon>Agaricomycotina</taxon>
        <taxon>Agaricomycetes</taxon>
        <taxon>Sebacinales</taxon>
        <taxon>Serendipitaceae</taxon>
        <taxon>Serendipita</taxon>
    </lineage>
</organism>
<dbReference type="GO" id="GO:0019702">
    <property type="term" value="F:protein arginine N5-methyltransferase activity"/>
    <property type="evidence" value="ECO:0007669"/>
    <property type="project" value="TreeGrafter"/>
</dbReference>
<dbReference type="PROSITE" id="PS51559">
    <property type="entry name" value="SAM_RMT2"/>
    <property type="match status" value="1"/>
</dbReference>